<gene>
    <name evidence="1" type="ORF">I5V89_19180</name>
</gene>
<proteinExistence type="predicted"/>
<evidence type="ECO:0000313" key="2">
    <source>
        <dbReference type="Proteomes" id="UP000634179"/>
    </source>
</evidence>
<protein>
    <submittedName>
        <fullName evidence="1">Uncharacterized protein</fullName>
    </submittedName>
</protein>
<dbReference type="EMBL" id="JADUOV010000018">
    <property type="protein sequence ID" value="MBH1791990.1"/>
    <property type="molecule type" value="Genomic_DNA"/>
</dbReference>
<reference evidence="1" key="1">
    <citation type="submission" date="2020-11" db="EMBL/GenBank/DDBJ databases">
        <title>Enhanced detection system for hospital associated transmission using whole genome sequencing surveillance.</title>
        <authorList>
            <person name="Harrison L.H."/>
            <person name="Van Tyne D."/>
            <person name="Marsh J.W."/>
            <person name="Griffith M.P."/>
            <person name="Snyder D.J."/>
            <person name="Cooper V.S."/>
            <person name="Mustapha M."/>
        </authorList>
    </citation>
    <scope>NUCLEOTIDE SEQUENCE</scope>
    <source>
        <strain evidence="1">STEN00053</strain>
    </source>
</reference>
<organism evidence="1 2">
    <name type="scientific">Stenotrophomonas maltophilia</name>
    <name type="common">Pseudomonas maltophilia</name>
    <name type="synonym">Xanthomonas maltophilia</name>
    <dbReference type="NCBI Taxonomy" id="40324"/>
    <lineage>
        <taxon>Bacteria</taxon>
        <taxon>Pseudomonadati</taxon>
        <taxon>Pseudomonadota</taxon>
        <taxon>Gammaproteobacteria</taxon>
        <taxon>Lysobacterales</taxon>
        <taxon>Lysobacteraceae</taxon>
        <taxon>Stenotrophomonas</taxon>
        <taxon>Stenotrophomonas maltophilia group</taxon>
    </lineage>
</organism>
<name>A0AA40Y936_STEMA</name>
<dbReference type="Proteomes" id="UP000634179">
    <property type="component" value="Unassembled WGS sequence"/>
</dbReference>
<sequence length="119" mass="13798">MSRPGRSPEEDEQERRISQLEKAQLRQLHNDLKATLAEPAGRRLVWTFIQAMDVDESAFNPNAMTQSKKIGRQEAGQWWLHAMREACPEREAQMRAEANTQLKRLLSQLQQPEETNDVD</sequence>
<dbReference type="AlphaFoldDB" id="A0AA40Y936"/>
<evidence type="ECO:0000313" key="1">
    <source>
        <dbReference type="EMBL" id="MBH1791990.1"/>
    </source>
</evidence>
<comment type="caution">
    <text evidence="1">The sequence shown here is derived from an EMBL/GenBank/DDBJ whole genome shotgun (WGS) entry which is preliminary data.</text>
</comment>
<accession>A0AA40Y936</accession>